<evidence type="ECO:0000259" key="6">
    <source>
        <dbReference type="Pfam" id="PF17851"/>
    </source>
</evidence>
<evidence type="ECO:0000256" key="2">
    <source>
        <dbReference type="ARBA" id="ARBA00022801"/>
    </source>
</evidence>
<comment type="similarity">
    <text evidence="1 4">Belongs to the glycosyl hydrolase 43 family.</text>
</comment>
<dbReference type="PANTHER" id="PTHR42812">
    <property type="entry name" value="BETA-XYLOSIDASE"/>
    <property type="match status" value="1"/>
</dbReference>
<dbReference type="GO" id="GO:0016787">
    <property type="term" value="F:hydrolase activity"/>
    <property type="evidence" value="ECO:0007669"/>
    <property type="project" value="UniProtKB-KW"/>
</dbReference>
<dbReference type="RefSeq" id="WP_234867953.1">
    <property type="nucleotide sequence ID" value="NZ_JAKEVY010000005.1"/>
</dbReference>
<name>A0ABS9BN78_9BACT</name>
<gene>
    <name evidence="7" type="ORF">L0U88_18430</name>
</gene>
<keyword evidence="3 4" id="KW-0326">Glycosidase</keyword>
<dbReference type="Pfam" id="PF04616">
    <property type="entry name" value="Glyco_hydro_43"/>
    <property type="match status" value="1"/>
</dbReference>
<keyword evidence="2 4" id="KW-0378">Hydrolase</keyword>
<dbReference type="InterPro" id="IPR041542">
    <property type="entry name" value="GH43_C2"/>
</dbReference>
<evidence type="ECO:0000256" key="4">
    <source>
        <dbReference type="RuleBase" id="RU361187"/>
    </source>
</evidence>
<dbReference type="InterPro" id="IPR013320">
    <property type="entry name" value="ConA-like_dom_sf"/>
</dbReference>
<dbReference type="Proteomes" id="UP001200145">
    <property type="component" value="Unassembled WGS sequence"/>
</dbReference>
<dbReference type="Gene3D" id="2.115.10.20">
    <property type="entry name" value="Glycosyl hydrolase domain, family 43"/>
    <property type="match status" value="1"/>
</dbReference>
<evidence type="ECO:0000256" key="1">
    <source>
        <dbReference type="ARBA" id="ARBA00009865"/>
    </source>
</evidence>
<dbReference type="EMBL" id="JAKEVY010000005">
    <property type="protein sequence ID" value="MCF1716625.1"/>
    <property type="molecule type" value="Genomic_DNA"/>
</dbReference>
<evidence type="ECO:0000256" key="5">
    <source>
        <dbReference type="SAM" id="SignalP"/>
    </source>
</evidence>
<dbReference type="InterPro" id="IPR023296">
    <property type="entry name" value="Glyco_hydro_beta-prop_sf"/>
</dbReference>
<organism evidence="7 8">
    <name type="scientific">Flavihumibacter fluminis</name>
    <dbReference type="NCBI Taxonomy" id="2909236"/>
    <lineage>
        <taxon>Bacteria</taxon>
        <taxon>Pseudomonadati</taxon>
        <taxon>Bacteroidota</taxon>
        <taxon>Chitinophagia</taxon>
        <taxon>Chitinophagales</taxon>
        <taxon>Chitinophagaceae</taxon>
        <taxon>Flavihumibacter</taxon>
    </lineage>
</organism>
<keyword evidence="5" id="KW-0732">Signal</keyword>
<dbReference type="SUPFAM" id="SSF49899">
    <property type="entry name" value="Concanavalin A-like lectins/glucanases"/>
    <property type="match status" value="1"/>
</dbReference>
<dbReference type="Pfam" id="PF17851">
    <property type="entry name" value="GH43_C2"/>
    <property type="match status" value="1"/>
</dbReference>
<dbReference type="CDD" id="cd18617">
    <property type="entry name" value="GH43_XynB-like"/>
    <property type="match status" value="1"/>
</dbReference>
<protein>
    <submittedName>
        <fullName evidence="7">Glycoside hydrolase family 43 protein</fullName>
    </submittedName>
</protein>
<feature type="chain" id="PRO_5046505307" evidence="5">
    <location>
        <begin position="20"/>
        <end position="556"/>
    </location>
</feature>
<dbReference type="PANTHER" id="PTHR42812:SF12">
    <property type="entry name" value="BETA-XYLOSIDASE-RELATED"/>
    <property type="match status" value="1"/>
</dbReference>
<dbReference type="SUPFAM" id="SSF75005">
    <property type="entry name" value="Arabinanase/levansucrase/invertase"/>
    <property type="match status" value="1"/>
</dbReference>
<dbReference type="InterPro" id="IPR051795">
    <property type="entry name" value="Glycosyl_Hydrlase_43"/>
</dbReference>
<dbReference type="Gene3D" id="2.60.120.200">
    <property type="match status" value="1"/>
</dbReference>
<evidence type="ECO:0000313" key="8">
    <source>
        <dbReference type="Proteomes" id="UP001200145"/>
    </source>
</evidence>
<accession>A0ABS9BN78</accession>
<sequence length="556" mass="63640">MKRVLCWMFLLLLIQQVRAQETKTYTNPILTGFYPDPSICRAGDDYYIVNSSFAYYPGLPIFHSRDLVNWKQIGHALDRPEQLPLIGAGVSRGLFAPSISYYKGVFYIVCTLIDKGGNFVITATNPAGPWSNPVYIKEVNGIDPSLFFDETTDKSFIIYNSDPPNRKTLWNGHRTIRMYEFDYKSKKVVGEEMLMVNGGVDTSKHPVWIEAPHIYKIKDWYYLMCAEGGTGYNHSEVIFRSKSVTGPFKPWDQNPILTQRHLDRSRKNPITTAGHADLVETPQGEWYAVFLGCRPYEGDHYNIGRETFLTPVTWTTDGWPVITREEEEVQYRYPLPKGVKGQLDNAFSGNFTFKDDFKEKALNVRFTFLRTVTDTWYSTTSQPGWLEISLRPHTVSGRDNPSFVGFRQHHHEASASTKMKFSAETEKEKAGLIIFQNETHFYYLCKSVEAGKQVVQLYKSEKDSMQLLVSKPVNNNKEAVYLRIEPNKAVYTFSWSPDGKRWETLKELDGRYLSTATAGGFVGAVFGLYATSMGEQSINKASFDWFEYTGKDAVFR</sequence>
<reference evidence="7 8" key="1">
    <citation type="submission" date="2022-01" db="EMBL/GenBank/DDBJ databases">
        <title>Flavihumibacter sp. nov., isolated from sediment of a river.</title>
        <authorList>
            <person name="Liu H."/>
        </authorList>
    </citation>
    <scope>NUCLEOTIDE SEQUENCE [LARGE SCALE GENOMIC DNA]</scope>
    <source>
        <strain evidence="7 8">RY-1</strain>
    </source>
</reference>
<evidence type="ECO:0000313" key="7">
    <source>
        <dbReference type="EMBL" id="MCF1716625.1"/>
    </source>
</evidence>
<keyword evidence="8" id="KW-1185">Reference proteome</keyword>
<evidence type="ECO:0000256" key="3">
    <source>
        <dbReference type="ARBA" id="ARBA00023295"/>
    </source>
</evidence>
<proteinExistence type="inferred from homology"/>
<comment type="caution">
    <text evidence="7">The sequence shown here is derived from an EMBL/GenBank/DDBJ whole genome shotgun (WGS) entry which is preliminary data.</text>
</comment>
<feature type="signal peptide" evidence="5">
    <location>
        <begin position="1"/>
        <end position="19"/>
    </location>
</feature>
<dbReference type="InterPro" id="IPR006710">
    <property type="entry name" value="Glyco_hydro_43"/>
</dbReference>
<feature type="domain" description="Beta-xylosidase C-terminal Concanavalin A-like" evidence="6">
    <location>
        <begin position="354"/>
        <end position="549"/>
    </location>
</feature>